<evidence type="ECO:0000313" key="2">
    <source>
        <dbReference type="Proteomes" id="UP000030321"/>
    </source>
</evidence>
<organism evidence="1 2">
    <name type="scientific">Microcystis aeruginosa NIES-44</name>
    <dbReference type="NCBI Taxonomy" id="449439"/>
    <lineage>
        <taxon>Bacteria</taxon>
        <taxon>Bacillati</taxon>
        <taxon>Cyanobacteriota</taxon>
        <taxon>Cyanophyceae</taxon>
        <taxon>Oscillatoriophycideae</taxon>
        <taxon>Chroococcales</taxon>
        <taxon>Microcystaceae</taxon>
        <taxon>Microcystis</taxon>
    </lineage>
</organism>
<sequence>MQGGTWFVGCQLEVNGRGYWETSQENLVMINIEEARKLWIETVYFSSSFCVGWVERSETQQLRVSVGFRDLNPTYELT</sequence>
<gene>
    <name evidence="1" type="ORF">N44_04576</name>
</gene>
<dbReference type="AlphaFoldDB" id="A0A0A1W153"/>
<keyword evidence="1" id="KW-0436">Ligase</keyword>
<dbReference type="GO" id="GO:0016851">
    <property type="term" value="F:magnesium chelatase activity"/>
    <property type="evidence" value="ECO:0007669"/>
    <property type="project" value="UniProtKB-EC"/>
</dbReference>
<dbReference type="Proteomes" id="UP000030321">
    <property type="component" value="Unassembled WGS sequence"/>
</dbReference>
<dbReference type="EMBL" id="BBPA01000075">
    <property type="protein sequence ID" value="GAL95720.1"/>
    <property type="molecule type" value="Genomic_DNA"/>
</dbReference>
<name>A0A0A1W153_MICAE</name>
<accession>A0A0A1W153</accession>
<comment type="caution">
    <text evidence="1">The sequence shown here is derived from an EMBL/GenBank/DDBJ whole genome shotgun (WGS) entry which is preliminary data.</text>
</comment>
<dbReference type="RefSeq" id="WP_045362594.1">
    <property type="nucleotide sequence ID" value="NZ_BBPA01000075.1"/>
</dbReference>
<proteinExistence type="predicted"/>
<evidence type="ECO:0000313" key="1">
    <source>
        <dbReference type="EMBL" id="GAL95720.1"/>
    </source>
</evidence>
<dbReference type="EC" id="6.6.1.1" evidence="1"/>
<protein>
    <submittedName>
        <fullName evidence="1">Protoporphyrin IX Mg-chelatase subunit H</fullName>
        <ecNumber evidence="1">6.6.1.1</ecNumber>
    </submittedName>
</protein>
<reference evidence="2" key="1">
    <citation type="journal article" date="2015" name="Genome">
        <title>Whole Genome Sequence of the Non-Microcystin-Producing Microcystis aeruginosa Strain NIES-44.</title>
        <authorList>
            <person name="Okano K."/>
            <person name="Miyata N."/>
            <person name="Ozaki Y."/>
        </authorList>
    </citation>
    <scope>NUCLEOTIDE SEQUENCE [LARGE SCALE GENOMIC DNA]</scope>
    <source>
        <strain evidence="2">NIES-44</strain>
    </source>
</reference>